<dbReference type="SUPFAM" id="SSF48452">
    <property type="entry name" value="TPR-like"/>
    <property type="match status" value="1"/>
</dbReference>
<evidence type="ECO:0000313" key="1">
    <source>
        <dbReference type="EMBL" id="MBT1071703.1"/>
    </source>
</evidence>
<reference evidence="1 2" key="1">
    <citation type="submission" date="2021-05" db="EMBL/GenBank/DDBJ databases">
        <title>The draft genome of Geobacter chapellei DSM 13688.</title>
        <authorList>
            <person name="Xu Z."/>
            <person name="Masuda Y."/>
            <person name="Itoh H."/>
            <person name="Senoo K."/>
        </authorList>
    </citation>
    <scope>NUCLEOTIDE SEQUENCE [LARGE SCALE GENOMIC DNA]</scope>
    <source>
        <strain evidence="1 2">DSM 13688</strain>
    </source>
</reference>
<dbReference type="InterPro" id="IPR011990">
    <property type="entry name" value="TPR-like_helical_dom_sf"/>
</dbReference>
<dbReference type="RefSeq" id="WP_214297760.1">
    <property type="nucleotide sequence ID" value="NZ_JAHDYS010000006.1"/>
</dbReference>
<accession>A0ABS5U7Q6</accession>
<gene>
    <name evidence="1" type="ORF">KJB30_07905</name>
</gene>
<sequence>MQELSSTQADIEKYEKQLTRDPESYVFAPLSQAYLAAGQIENALTTARQGVSLHPRYVAGQRALALACYAKGMEDECLLALEAVTAALPDELESQRIFAKLLVATGQINKAIKVYRTILDFYPDDECRRDLETLEYGANNASNQVVSAQPVTFADEFEDDDDEIIEDIEILDMDESDVLGESEFENYEVPASSVTTVNHDPLSTATLAELYVQQGFHDKALTIYRAMSAEARADERIKSRIEELEAKETAPSAVTAVSVEHPATEIHEDVFSVPISGLADNALVTLEGWLENVRRVKACR</sequence>
<proteinExistence type="predicted"/>
<organism evidence="1 2">
    <name type="scientific">Pelotalea chapellei</name>
    <dbReference type="NCBI Taxonomy" id="44671"/>
    <lineage>
        <taxon>Bacteria</taxon>
        <taxon>Pseudomonadati</taxon>
        <taxon>Thermodesulfobacteriota</taxon>
        <taxon>Desulfuromonadia</taxon>
        <taxon>Geobacterales</taxon>
        <taxon>Geobacteraceae</taxon>
        <taxon>Pelotalea</taxon>
    </lineage>
</organism>
<dbReference type="Gene3D" id="1.25.40.10">
    <property type="entry name" value="Tetratricopeptide repeat domain"/>
    <property type="match status" value="1"/>
</dbReference>
<keyword evidence="2" id="KW-1185">Reference proteome</keyword>
<dbReference type="Proteomes" id="UP000784128">
    <property type="component" value="Unassembled WGS sequence"/>
</dbReference>
<comment type="caution">
    <text evidence="1">The sequence shown here is derived from an EMBL/GenBank/DDBJ whole genome shotgun (WGS) entry which is preliminary data.</text>
</comment>
<evidence type="ECO:0000313" key="2">
    <source>
        <dbReference type="Proteomes" id="UP000784128"/>
    </source>
</evidence>
<protein>
    <recommendedName>
        <fullName evidence="3">Tetratricopeptide repeat protein</fullName>
    </recommendedName>
</protein>
<name>A0ABS5U7Q6_9BACT</name>
<evidence type="ECO:0008006" key="3">
    <source>
        <dbReference type="Google" id="ProtNLM"/>
    </source>
</evidence>
<dbReference type="EMBL" id="JAHDYS010000006">
    <property type="protein sequence ID" value="MBT1071703.1"/>
    <property type="molecule type" value="Genomic_DNA"/>
</dbReference>